<accession>A0A7D3XS53</accession>
<dbReference type="AlphaFoldDB" id="A0A7D3XS53"/>
<dbReference type="Proteomes" id="UP000503088">
    <property type="component" value="Chromosome"/>
</dbReference>
<name>A0A7D3XS53_9BACL</name>
<protein>
    <submittedName>
        <fullName evidence="2">Glycerophosphodiester phosphodiesterase</fullName>
    </submittedName>
</protein>
<keyword evidence="3" id="KW-1185">Reference proteome</keyword>
<dbReference type="CDD" id="cd08563">
    <property type="entry name" value="GDPD_TtGDE_like"/>
    <property type="match status" value="1"/>
</dbReference>
<reference evidence="2 3" key="1">
    <citation type="submission" date="2020-01" db="EMBL/GenBank/DDBJ databases">
        <authorList>
            <person name="Gulvik C.A."/>
            <person name="Batra D.G."/>
        </authorList>
    </citation>
    <scope>NUCLEOTIDE SEQUENCE [LARGE SCALE GENOMIC DNA]</scope>
    <source>
        <strain evidence="2 3">W9323</strain>
    </source>
</reference>
<dbReference type="Pfam" id="PF03009">
    <property type="entry name" value="GDPD"/>
    <property type="match status" value="1"/>
</dbReference>
<dbReference type="InterPro" id="IPR030395">
    <property type="entry name" value="GP_PDE_dom"/>
</dbReference>
<proteinExistence type="predicted"/>
<dbReference type="PANTHER" id="PTHR46211">
    <property type="entry name" value="GLYCEROPHOSPHORYL DIESTER PHOSPHODIESTERASE"/>
    <property type="match status" value="1"/>
</dbReference>
<dbReference type="GO" id="GO:0008081">
    <property type="term" value="F:phosphoric diester hydrolase activity"/>
    <property type="evidence" value="ECO:0007669"/>
    <property type="project" value="InterPro"/>
</dbReference>
<organism evidence="2 3">
    <name type="scientific">Kroppenstedtia pulmonis</name>
    <dbReference type="NCBI Taxonomy" id="1380685"/>
    <lineage>
        <taxon>Bacteria</taxon>
        <taxon>Bacillati</taxon>
        <taxon>Bacillota</taxon>
        <taxon>Bacilli</taxon>
        <taxon>Bacillales</taxon>
        <taxon>Thermoactinomycetaceae</taxon>
        <taxon>Kroppenstedtia</taxon>
    </lineage>
</organism>
<evidence type="ECO:0000259" key="1">
    <source>
        <dbReference type="PROSITE" id="PS51704"/>
    </source>
</evidence>
<dbReference type="PANTHER" id="PTHR46211:SF1">
    <property type="entry name" value="GLYCEROPHOSPHODIESTER PHOSPHODIESTERASE, CYTOPLASMIC"/>
    <property type="match status" value="1"/>
</dbReference>
<gene>
    <name evidence="2" type="ORF">GXN76_10190</name>
</gene>
<dbReference type="PROSITE" id="PS51704">
    <property type="entry name" value="GP_PDE"/>
    <property type="match status" value="1"/>
</dbReference>
<dbReference type="SUPFAM" id="SSF51695">
    <property type="entry name" value="PLC-like phosphodiesterases"/>
    <property type="match status" value="1"/>
</dbReference>
<feature type="domain" description="GP-PDE" evidence="1">
    <location>
        <begin position="16"/>
        <end position="252"/>
    </location>
</feature>
<evidence type="ECO:0000313" key="2">
    <source>
        <dbReference type="EMBL" id="QKG84808.1"/>
    </source>
</evidence>
<dbReference type="GO" id="GO:0006629">
    <property type="term" value="P:lipid metabolic process"/>
    <property type="evidence" value="ECO:0007669"/>
    <property type="project" value="InterPro"/>
</dbReference>
<sequence length="266" mass="30391">MPIIFVYEGDLALKKIEVYAHRGYSAVAPENTVAAFRQAAEVKADGIELDVQLSRDGEVIVIHDETVKRTTGQKGKVKDLTLEELHRLDAGSWFSADWKGEKIPTLNEVLQLAAESGMKVNIELKNNKYPYPGLEEKVLQSVEYFGLMKKTIISSFNHYSLRRVKERVPQVETAILYMASLFEPWNYTKRIGVASIHSYWPTTEKEMVEQCHKLSLPVRPFTVNRVQEMRRLIRLGVDGVITDKVEQFQAELESQQEFDVVNMSGK</sequence>
<dbReference type="InterPro" id="IPR017946">
    <property type="entry name" value="PLC-like_Pdiesterase_TIM-brl"/>
</dbReference>
<dbReference type="EMBL" id="CP048104">
    <property type="protein sequence ID" value="QKG84808.1"/>
    <property type="molecule type" value="Genomic_DNA"/>
</dbReference>
<dbReference type="Gene3D" id="3.20.20.190">
    <property type="entry name" value="Phosphatidylinositol (PI) phosphodiesterase"/>
    <property type="match status" value="1"/>
</dbReference>
<evidence type="ECO:0000313" key="3">
    <source>
        <dbReference type="Proteomes" id="UP000503088"/>
    </source>
</evidence>
<dbReference type="KEGG" id="kpul:GXN76_10190"/>